<accession>A0ABD1M4D3</accession>
<keyword evidence="2" id="KW-1185">Reference proteome</keyword>
<evidence type="ECO:0000313" key="1">
    <source>
        <dbReference type="EMBL" id="KAL2330645.1"/>
    </source>
</evidence>
<organism evidence="1 2">
    <name type="scientific">Flemingia macrophylla</name>
    <dbReference type="NCBI Taxonomy" id="520843"/>
    <lineage>
        <taxon>Eukaryota</taxon>
        <taxon>Viridiplantae</taxon>
        <taxon>Streptophyta</taxon>
        <taxon>Embryophyta</taxon>
        <taxon>Tracheophyta</taxon>
        <taxon>Spermatophyta</taxon>
        <taxon>Magnoliopsida</taxon>
        <taxon>eudicotyledons</taxon>
        <taxon>Gunneridae</taxon>
        <taxon>Pentapetalae</taxon>
        <taxon>rosids</taxon>
        <taxon>fabids</taxon>
        <taxon>Fabales</taxon>
        <taxon>Fabaceae</taxon>
        <taxon>Papilionoideae</taxon>
        <taxon>50 kb inversion clade</taxon>
        <taxon>NPAAA clade</taxon>
        <taxon>indigoferoid/millettioid clade</taxon>
        <taxon>Phaseoleae</taxon>
        <taxon>Flemingia</taxon>
    </lineage>
</organism>
<proteinExistence type="predicted"/>
<gene>
    <name evidence="1" type="ORF">Fmac_018226</name>
</gene>
<dbReference type="EMBL" id="JBGMDY010000006">
    <property type="protein sequence ID" value="KAL2330645.1"/>
    <property type="molecule type" value="Genomic_DNA"/>
</dbReference>
<dbReference type="Proteomes" id="UP001603857">
    <property type="component" value="Unassembled WGS sequence"/>
</dbReference>
<dbReference type="AlphaFoldDB" id="A0ABD1M4D3"/>
<name>A0ABD1M4D3_9FABA</name>
<evidence type="ECO:0000313" key="2">
    <source>
        <dbReference type="Proteomes" id="UP001603857"/>
    </source>
</evidence>
<protein>
    <submittedName>
        <fullName evidence="1">Uncharacterized protein</fullName>
    </submittedName>
</protein>
<comment type="caution">
    <text evidence="1">The sequence shown here is derived from an EMBL/GenBank/DDBJ whole genome shotgun (WGS) entry which is preliminary data.</text>
</comment>
<reference evidence="1 2" key="1">
    <citation type="submission" date="2024-08" db="EMBL/GenBank/DDBJ databases">
        <title>Insights into the chromosomal genome structure of Flemingia macrophylla.</title>
        <authorList>
            <person name="Ding Y."/>
            <person name="Zhao Y."/>
            <person name="Bi W."/>
            <person name="Wu M."/>
            <person name="Zhao G."/>
            <person name="Gong Y."/>
            <person name="Li W."/>
            <person name="Zhang P."/>
        </authorList>
    </citation>
    <scope>NUCLEOTIDE SEQUENCE [LARGE SCALE GENOMIC DNA]</scope>
    <source>
        <strain evidence="1">DYQJB</strain>
        <tissue evidence="1">Leaf</tissue>
    </source>
</reference>
<sequence>MFYIHIYKKLRSYSKEEYTTWMTIKALDAPSSCASCNLLTMDLVKGPMVVLISLDGPPSHGLNAIFMYCNICVMFYK</sequence>